<keyword evidence="1" id="KW-0812">Transmembrane</keyword>
<dbReference type="Proteomes" id="UP000807504">
    <property type="component" value="Unassembled WGS sequence"/>
</dbReference>
<feature type="transmembrane region" description="Helical" evidence="1">
    <location>
        <begin position="6"/>
        <end position="25"/>
    </location>
</feature>
<feature type="transmembrane region" description="Helical" evidence="1">
    <location>
        <begin position="225"/>
        <end position="242"/>
    </location>
</feature>
<dbReference type="EMBL" id="JABXBU010000002">
    <property type="protein sequence ID" value="KAF8794505.1"/>
    <property type="molecule type" value="Genomic_DNA"/>
</dbReference>
<comment type="caution">
    <text evidence="2">The sequence shown here is derived from an EMBL/GenBank/DDBJ whole genome shotgun (WGS) entry which is preliminary data.</text>
</comment>
<proteinExistence type="predicted"/>
<accession>A0A8T0FW48</accession>
<dbReference type="AlphaFoldDB" id="A0A8T0FW48"/>
<keyword evidence="1" id="KW-0472">Membrane</keyword>
<feature type="transmembrane region" description="Helical" evidence="1">
    <location>
        <begin position="104"/>
        <end position="137"/>
    </location>
</feature>
<reference evidence="2" key="2">
    <citation type="submission" date="2020-06" db="EMBL/GenBank/DDBJ databases">
        <authorList>
            <person name="Sheffer M."/>
        </authorList>
    </citation>
    <scope>NUCLEOTIDE SEQUENCE</scope>
</reference>
<protein>
    <submittedName>
        <fullName evidence="2">Uncharacterized protein</fullName>
    </submittedName>
</protein>
<feature type="transmembrane region" description="Helical" evidence="1">
    <location>
        <begin position="143"/>
        <end position="168"/>
    </location>
</feature>
<name>A0A8T0FW48_ARGBR</name>
<evidence type="ECO:0000313" key="2">
    <source>
        <dbReference type="EMBL" id="KAF8794505.1"/>
    </source>
</evidence>
<evidence type="ECO:0000313" key="3">
    <source>
        <dbReference type="Proteomes" id="UP000807504"/>
    </source>
</evidence>
<organism evidence="2 3">
    <name type="scientific">Argiope bruennichi</name>
    <name type="common">Wasp spider</name>
    <name type="synonym">Aranea bruennichi</name>
    <dbReference type="NCBI Taxonomy" id="94029"/>
    <lineage>
        <taxon>Eukaryota</taxon>
        <taxon>Metazoa</taxon>
        <taxon>Ecdysozoa</taxon>
        <taxon>Arthropoda</taxon>
        <taxon>Chelicerata</taxon>
        <taxon>Arachnida</taxon>
        <taxon>Araneae</taxon>
        <taxon>Araneomorphae</taxon>
        <taxon>Entelegynae</taxon>
        <taxon>Araneoidea</taxon>
        <taxon>Araneidae</taxon>
        <taxon>Argiope</taxon>
    </lineage>
</organism>
<evidence type="ECO:0000256" key="1">
    <source>
        <dbReference type="SAM" id="Phobius"/>
    </source>
</evidence>
<reference evidence="2" key="1">
    <citation type="journal article" date="2020" name="bioRxiv">
        <title>Chromosome-level reference genome of the European wasp spider Argiope bruennichi: a resource for studies on range expansion and evolutionary adaptation.</title>
        <authorList>
            <person name="Sheffer M.M."/>
            <person name="Hoppe A."/>
            <person name="Krehenwinkel H."/>
            <person name="Uhl G."/>
            <person name="Kuss A.W."/>
            <person name="Jensen L."/>
            <person name="Jensen C."/>
            <person name="Gillespie R.G."/>
            <person name="Hoff K.J."/>
            <person name="Prost S."/>
        </authorList>
    </citation>
    <scope>NUCLEOTIDE SEQUENCE</scope>
</reference>
<sequence>MTPIIFAILQVCNAIFTKVNFLYTFDFKLNRHWMEILLFMKTLLTNSVYPTWTNLIIQVYCQFCHRISTTISDFVTEIDSCSPQKFTISKQADILKRESRAHQAVLCIQSIFSVTSFLVCTAHFCASITVLTALIVPQNDSSYITACAFGLYFLNSSGGLLACLWIAGGPSKNANKFKESFERKIRERKLYLEKTNRRCCVESLNGLSDYTLSGCDIIYFRRNSILALSGTLLTYTFLLIGWK</sequence>
<keyword evidence="1" id="KW-1133">Transmembrane helix</keyword>
<gene>
    <name evidence="2" type="ORF">HNY73_002480</name>
</gene>
<keyword evidence="3" id="KW-1185">Reference proteome</keyword>